<proteinExistence type="predicted"/>
<dbReference type="GO" id="GO:0016324">
    <property type="term" value="C:apical plasma membrane"/>
    <property type="evidence" value="ECO:0007669"/>
    <property type="project" value="TreeGrafter"/>
</dbReference>
<dbReference type="GO" id="GO:0005739">
    <property type="term" value="C:mitochondrion"/>
    <property type="evidence" value="ECO:0007669"/>
    <property type="project" value="TreeGrafter"/>
</dbReference>
<reference evidence="2 3" key="1">
    <citation type="submission" date="2019-04" db="EMBL/GenBank/DDBJ databases">
        <authorList>
            <consortium name="Wellcome Sanger Institute Data Sharing"/>
        </authorList>
    </citation>
    <scope>NUCLEOTIDE SEQUENCE [LARGE SCALE GENOMIC DNA]</scope>
</reference>
<dbReference type="OrthoDB" id="5562606at2759"/>
<dbReference type="PANTHER" id="PTHR14938:SF2">
    <property type="entry name" value="HCLS1-ASSOCIATED PROTEIN X-1"/>
    <property type="match status" value="1"/>
</dbReference>
<feature type="compositionally biased region" description="Basic and acidic residues" evidence="1">
    <location>
        <begin position="20"/>
        <end position="33"/>
    </location>
</feature>
<accession>A0A8C9SP98</accession>
<dbReference type="GO" id="GO:0015629">
    <property type="term" value="C:actin cytoskeleton"/>
    <property type="evidence" value="ECO:0007669"/>
    <property type="project" value="TreeGrafter"/>
</dbReference>
<name>A0A8C9SP98_SCLFO</name>
<feature type="compositionally biased region" description="Basic and acidic residues" evidence="1">
    <location>
        <begin position="168"/>
        <end position="188"/>
    </location>
</feature>
<keyword evidence="3" id="KW-1185">Reference proteome</keyword>
<dbReference type="GO" id="GO:0030223">
    <property type="term" value="P:neutrophil differentiation"/>
    <property type="evidence" value="ECO:0007669"/>
    <property type="project" value="Ensembl"/>
</dbReference>
<reference evidence="2" key="3">
    <citation type="submission" date="2025-09" db="UniProtKB">
        <authorList>
            <consortium name="Ensembl"/>
        </authorList>
    </citation>
    <scope>IDENTIFICATION</scope>
</reference>
<dbReference type="Proteomes" id="UP000694397">
    <property type="component" value="Chromosome 7"/>
</dbReference>
<reference evidence="2" key="2">
    <citation type="submission" date="2025-08" db="UniProtKB">
        <authorList>
            <consortium name="Ensembl"/>
        </authorList>
    </citation>
    <scope>IDENTIFICATION</scope>
</reference>
<gene>
    <name evidence="2" type="primary">hax1</name>
</gene>
<dbReference type="GeneTree" id="ENSGT00390000018324"/>
<evidence type="ECO:0000256" key="1">
    <source>
        <dbReference type="SAM" id="MobiDB-lite"/>
    </source>
</evidence>
<dbReference type="GeneID" id="108926571"/>
<sequence length="294" mass="32461">MSVFDLFRSFFGVPGGRYNGDRQRDSFFDGMTHDDDDDDDDDQCEGECHSGGYGGRPQDSFDEALRFGFSFGPSGFWVQEPQLFGHILKQMEELFSPGSWEQQPGFRHFDIPQIEQPPGEHGDAVAKGGSLRDFMLKSPDGPVPPASQQPSGPPYSLPHKGPFSKFSDLWRDVPKRGVEMETDKKDSDLDSLVSSEGLDQISPPSTSSQPKIRSFSQSVTITKVVAPDGSVEERRTVRDSDGNEETTVTRSRGSGASRGSQKRLDPPAPDIFSPSDGLQDDFSIFSKFFGGFKR</sequence>
<feature type="compositionally biased region" description="Low complexity" evidence="1">
    <location>
        <begin position="250"/>
        <end position="259"/>
    </location>
</feature>
<dbReference type="GO" id="GO:0043066">
    <property type="term" value="P:negative regulation of apoptotic process"/>
    <property type="evidence" value="ECO:0007669"/>
    <property type="project" value="InterPro"/>
</dbReference>
<feature type="compositionally biased region" description="Polar residues" evidence="1">
    <location>
        <begin position="202"/>
        <end position="221"/>
    </location>
</feature>
<evidence type="ECO:0000313" key="2">
    <source>
        <dbReference type="Ensembl" id="ENSSFOP00015037496.2"/>
    </source>
</evidence>
<feature type="region of interest" description="Disordered" evidence="1">
    <location>
        <begin position="132"/>
        <end position="279"/>
    </location>
</feature>
<feature type="compositionally biased region" description="Pro residues" evidence="1">
    <location>
        <begin position="141"/>
        <end position="156"/>
    </location>
</feature>
<organism evidence="2 3">
    <name type="scientific">Scleropages formosus</name>
    <name type="common">Asian bonytongue</name>
    <name type="synonym">Osteoglossum formosum</name>
    <dbReference type="NCBI Taxonomy" id="113540"/>
    <lineage>
        <taxon>Eukaryota</taxon>
        <taxon>Metazoa</taxon>
        <taxon>Chordata</taxon>
        <taxon>Craniata</taxon>
        <taxon>Vertebrata</taxon>
        <taxon>Euteleostomi</taxon>
        <taxon>Actinopterygii</taxon>
        <taxon>Neopterygii</taxon>
        <taxon>Teleostei</taxon>
        <taxon>Osteoglossocephala</taxon>
        <taxon>Osteoglossomorpha</taxon>
        <taxon>Osteoglossiformes</taxon>
        <taxon>Osteoglossidae</taxon>
        <taxon>Scleropages</taxon>
    </lineage>
</organism>
<dbReference type="Ensembl" id="ENSSFOT00015037908.2">
    <property type="protein sequence ID" value="ENSSFOP00015037496.2"/>
    <property type="gene ID" value="ENSSFOG00015023868.2"/>
</dbReference>
<dbReference type="CTD" id="10456"/>
<dbReference type="RefSeq" id="XP_018594826.2">
    <property type="nucleotide sequence ID" value="XM_018739310.2"/>
</dbReference>
<dbReference type="InterPro" id="IPR017248">
    <property type="entry name" value="HAX-1"/>
</dbReference>
<feature type="compositionally biased region" description="Acidic residues" evidence="1">
    <location>
        <begin position="34"/>
        <end position="45"/>
    </location>
</feature>
<dbReference type="KEGG" id="sfm:108926571"/>
<dbReference type="PIRSF" id="PIRSF037634">
    <property type="entry name" value="HS1-associating_X-1"/>
    <property type="match status" value="1"/>
</dbReference>
<protein>
    <submittedName>
        <fullName evidence="2">HCLS1 associated protein X-1</fullName>
    </submittedName>
</protein>
<dbReference type="GO" id="GO:0016529">
    <property type="term" value="C:sarcoplasmic reticulum"/>
    <property type="evidence" value="ECO:0007669"/>
    <property type="project" value="TreeGrafter"/>
</dbReference>
<feature type="region of interest" description="Disordered" evidence="1">
    <location>
        <begin position="20"/>
        <end position="57"/>
    </location>
</feature>
<feature type="compositionally biased region" description="Basic and acidic residues" evidence="1">
    <location>
        <begin position="231"/>
        <end position="241"/>
    </location>
</feature>
<dbReference type="PANTHER" id="PTHR14938">
    <property type="entry name" value="HCLS1-ASSOCIATED PROTEIN X-1"/>
    <property type="match status" value="1"/>
</dbReference>
<dbReference type="GO" id="GO:0030833">
    <property type="term" value="P:regulation of actin filament polymerization"/>
    <property type="evidence" value="ECO:0007669"/>
    <property type="project" value="TreeGrafter"/>
</dbReference>
<dbReference type="AlphaFoldDB" id="A0A8C9SP98"/>
<dbReference type="GO" id="GO:0030136">
    <property type="term" value="C:clathrin-coated vesicle"/>
    <property type="evidence" value="ECO:0007669"/>
    <property type="project" value="TreeGrafter"/>
</dbReference>
<evidence type="ECO:0000313" key="3">
    <source>
        <dbReference type="Proteomes" id="UP000694397"/>
    </source>
</evidence>